<dbReference type="AlphaFoldDB" id="A0A844FJ93"/>
<dbReference type="RefSeq" id="WP_154484663.1">
    <property type="nucleotide sequence ID" value="NZ_VULR01000014.1"/>
</dbReference>
<keyword evidence="1" id="KW-0812">Transmembrane</keyword>
<sequence>MNTDFDFGKSFADMVFISRASYLARGNAIEDAQGFVRETSAGKNRKNFILKNMKLKNPLIQKNLITFSRINLTISVYIFVIFIAVIVLYKFELFEFVKTIKELGIGAPIVALHQALFINNIIDLMANQKNLLVEKSKEGLYLPYKKHEINKSFMVLGVPILLIATLMVGILFQKPIWIIGIGLLFYSIILLISLSFEKKKDSDFFRTIIYFAIFGVSYLLIK</sequence>
<proteinExistence type="predicted"/>
<keyword evidence="1" id="KW-1133">Transmembrane helix</keyword>
<dbReference type="Proteomes" id="UP000462760">
    <property type="component" value="Unassembled WGS sequence"/>
</dbReference>
<accession>A0A844FJ93</accession>
<feature type="transmembrane region" description="Helical" evidence="1">
    <location>
        <begin position="203"/>
        <end position="221"/>
    </location>
</feature>
<gene>
    <name evidence="2" type="ORF">FYJ27_09640</name>
</gene>
<keyword evidence="1" id="KW-0472">Membrane</keyword>
<evidence type="ECO:0000313" key="2">
    <source>
        <dbReference type="EMBL" id="MSS43986.1"/>
    </source>
</evidence>
<comment type="caution">
    <text evidence="2">The sequence shown here is derived from an EMBL/GenBank/DDBJ whole genome shotgun (WGS) entry which is preliminary data.</text>
</comment>
<feature type="transmembrane region" description="Helical" evidence="1">
    <location>
        <begin position="103"/>
        <end position="122"/>
    </location>
</feature>
<reference evidence="2 3" key="1">
    <citation type="submission" date="2019-08" db="EMBL/GenBank/DDBJ databases">
        <title>In-depth cultivation of the pig gut microbiome towards novel bacterial diversity and tailored functional studies.</title>
        <authorList>
            <person name="Wylensek D."/>
            <person name="Hitch T.C.A."/>
            <person name="Clavel T."/>
        </authorList>
    </citation>
    <scope>NUCLEOTIDE SEQUENCE [LARGE SCALE GENOMIC DNA]</scope>
    <source>
        <strain evidence="2 3">Med78-601-WT-4W-RMD-3</strain>
    </source>
</reference>
<dbReference type="EMBL" id="VULR01000014">
    <property type="protein sequence ID" value="MSS43986.1"/>
    <property type="molecule type" value="Genomic_DNA"/>
</dbReference>
<feature type="transmembrane region" description="Helical" evidence="1">
    <location>
        <begin position="70"/>
        <end position="91"/>
    </location>
</feature>
<name>A0A844FJ93_9FIRM</name>
<protein>
    <submittedName>
        <fullName evidence="2">Uncharacterized protein</fullName>
    </submittedName>
</protein>
<evidence type="ECO:0000256" key="1">
    <source>
        <dbReference type="SAM" id="Phobius"/>
    </source>
</evidence>
<organism evidence="2 3">
    <name type="scientific">Anaerosalibacter bizertensis</name>
    <dbReference type="NCBI Taxonomy" id="932217"/>
    <lineage>
        <taxon>Bacteria</taxon>
        <taxon>Bacillati</taxon>
        <taxon>Bacillota</taxon>
        <taxon>Tissierellia</taxon>
        <taxon>Tissierellales</taxon>
        <taxon>Sporanaerobacteraceae</taxon>
        <taxon>Anaerosalibacter</taxon>
    </lineage>
</organism>
<feature type="transmembrane region" description="Helical" evidence="1">
    <location>
        <begin position="176"/>
        <end position="196"/>
    </location>
</feature>
<evidence type="ECO:0000313" key="3">
    <source>
        <dbReference type="Proteomes" id="UP000462760"/>
    </source>
</evidence>
<feature type="transmembrane region" description="Helical" evidence="1">
    <location>
        <begin position="153"/>
        <end position="170"/>
    </location>
</feature>